<dbReference type="SMART" id="SM00848">
    <property type="entry name" value="Inhibitor_I29"/>
    <property type="match status" value="1"/>
</dbReference>
<dbReference type="RefSeq" id="XP_010245279.1">
    <property type="nucleotide sequence ID" value="XM_010246977.1"/>
</dbReference>
<dbReference type="SMART" id="SM00645">
    <property type="entry name" value="Pept_C1"/>
    <property type="match status" value="1"/>
</dbReference>
<keyword evidence="4" id="KW-0378">Hydrolase</keyword>
<keyword evidence="3" id="KW-0732">Signal</keyword>
<organism evidence="7 8">
    <name type="scientific">Nelumbo nucifera</name>
    <name type="common">Sacred lotus</name>
    <dbReference type="NCBI Taxonomy" id="4432"/>
    <lineage>
        <taxon>Eukaryota</taxon>
        <taxon>Viridiplantae</taxon>
        <taxon>Streptophyta</taxon>
        <taxon>Embryophyta</taxon>
        <taxon>Tracheophyta</taxon>
        <taxon>Spermatophyta</taxon>
        <taxon>Magnoliopsida</taxon>
        <taxon>Proteales</taxon>
        <taxon>Nelumbonaceae</taxon>
        <taxon>Nelumbo</taxon>
    </lineage>
</organism>
<dbReference type="PROSITE" id="PS00139">
    <property type="entry name" value="THIOL_PROTEASE_CYS"/>
    <property type="match status" value="1"/>
</dbReference>
<dbReference type="InterPro" id="IPR000169">
    <property type="entry name" value="Pept_cys_AS"/>
</dbReference>
<dbReference type="InterPro" id="IPR025661">
    <property type="entry name" value="Pept_asp_AS"/>
</dbReference>
<evidence type="ECO:0000256" key="5">
    <source>
        <dbReference type="ARBA" id="ARBA00022807"/>
    </source>
</evidence>
<evidence type="ECO:0000313" key="8">
    <source>
        <dbReference type="RefSeq" id="XP_010245279.1"/>
    </source>
</evidence>
<evidence type="ECO:0000256" key="1">
    <source>
        <dbReference type="ARBA" id="ARBA00008455"/>
    </source>
</evidence>
<dbReference type="GO" id="GO:0004197">
    <property type="term" value="F:cysteine-type endopeptidase activity"/>
    <property type="evidence" value="ECO:0000318"/>
    <property type="project" value="GO_Central"/>
</dbReference>
<dbReference type="InterPro" id="IPR013201">
    <property type="entry name" value="Prot_inhib_I29"/>
</dbReference>
<evidence type="ECO:0000256" key="4">
    <source>
        <dbReference type="ARBA" id="ARBA00022801"/>
    </source>
</evidence>
<evidence type="ECO:0000313" key="7">
    <source>
        <dbReference type="Proteomes" id="UP000189703"/>
    </source>
</evidence>
<evidence type="ECO:0000256" key="6">
    <source>
        <dbReference type="ARBA" id="ARBA00023157"/>
    </source>
</evidence>
<dbReference type="OrthoDB" id="10253408at2759"/>
<name>A0A1U7ZBQ2_NELNU</name>
<dbReference type="GO" id="GO:0005615">
    <property type="term" value="C:extracellular space"/>
    <property type="evidence" value="ECO:0000318"/>
    <property type="project" value="GO_Central"/>
</dbReference>
<dbReference type="eggNOG" id="KOG1543">
    <property type="taxonomic scope" value="Eukaryota"/>
</dbReference>
<dbReference type="PANTHER" id="PTHR12411">
    <property type="entry name" value="CYSTEINE PROTEASE FAMILY C1-RELATED"/>
    <property type="match status" value="1"/>
</dbReference>
<evidence type="ECO:0000256" key="3">
    <source>
        <dbReference type="ARBA" id="ARBA00022729"/>
    </source>
</evidence>
<dbReference type="STRING" id="4432.A0A1U7ZBQ2"/>
<dbReference type="FunCoup" id="A0A1U7ZBQ2">
    <property type="interactions" value="297"/>
</dbReference>
<dbReference type="OMA" id="NGNCNTI"/>
<comment type="similarity">
    <text evidence="1">Belongs to the peptidase C1 family.</text>
</comment>
<keyword evidence="7" id="KW-1185">Reference proteome</keyword>
<dbReference type="InterPro" id="IPR025660">
    <property type="entry name" value="Pept_his_AS"/>
</dbReference>
<dbReference type="PROSITE" id="PS00640">
    <property type="entry name" value="THIOL_PROTEASE_ASN"/>
    <property type="match status" value="1"/>
</dbReference>
<reference evidence="8" key="1">
    <citation type="submission" date="2025-08" db="UniProtKB">
        <authorList>
            <consortium name="RefSeq"/>
        </authorList>
    </citation>
    <scope>IDENTIFICATION</scope>
</reference>
<sequence>MDVGKIVLFGLSLALVLGLAKSFDYHEKELASEESLWDLYERWRSHYTVSRDLTEKKKRFNVFKENLKYIHEFNKKDHPYKLKLNKFADLTNHEFRSLYAGSKVNHHRMLRGSQRGGTEGFRYEKESNLPASVDWRKNGAVTDVKNQGQCGSCWAFSTVAAVEGINQIKTNNLVSLSEQELVDCDTTYNQGCNGGLMEYAFEFIKKTGGITTEKNYPYTAKQGTCKEAKKNAPVVTIDGHENVPANNEYALKKAVANQPVSVAIEASGTDFQFYSEGVFTGKCGTELDHGVAIVGYGTTIDGTKYWIVKNSWGPDWGEKGYIRMERSISSKEGLCGIAMEASYPIKFSPNPTDTYIPKDEL</sequence>
<dbReference type="Gene3D" id="3.90.70.10">
    <property type="entry name" value="Cysteine proteinases"/>
    <property type="match status" value="1"/>
</dbReference>
<keyword evidence="2" id="KW-0645">Protease</keyword>
<dbReference type="GO" id="GO:0005764">
    <property type="term" value="C:lysosome"/>
    <property type="evidence" value="ECO:0000318"/>
    <property type="project" value="GO_Central"/>
</dbReference>
<dbReference type="GO" id="GO:0051603">
    <property type="term" value="P:proteolysis involved in protein catabolic process"/>
    <property type="evidence" value="ECO:0000318"/>
    <property type="project" value="GO_Central"/>
</dbReference>
<keyword evidence="6" id="KW-1015">Disulfide bond</keyword>
<dbReference type="GeneID" id="104588856"/>
<protein>
    <submittedName>
        <fullName evidence="8">Vignain-like</fullName>
    </submittedName>
</protein>
<dbReference type="PRINTS" id="PR00705">
    <property type="entry name" value="PAPAIN"/>
</dbReference>
<dbReference type="FunFam" id="3.90.70.10:FF:000023">
    <property type="entry name" value="Senescence-specific cysteine protease SAG39"/>
    <property type="match status" value="1"/>
</dbReference>
<dbReference type="AlphaFoldDB" id="A0A1U7ZBQ2"/>
<dbReference type="SUPFAM" id="SSF54001">
    <property type="entry name" value="Cysteine proteinases"/>
    <property type="match status" value="1"/>
</dbReference>
<dbReference type="InterPro" id="IPR038765">
    <property type="entry name" value="Papain-like_cys_pep_sf"/>
</dbReference>
<dbReference type="InterPro" id="IPR039417">
    <property type="entry name" value="Peptidase_C1A_papain-like"/>
</dbReference>
<dbReference type="PROSITE" id="PS00639">
    <property type="entry name" value="THIOL_PROTEASE_HIS"/>
    <property type="match status" value="1"/>
</dbReference>
<dbReference type="Pfam" id="PF08246">
    <property type="entry name" value="Inhibitor_I29"/>
    <property type="match status" value="1"/>
</dbReference>
<dbReference type="KEGG" id="nnu:104588856"/>
<evidence type="ECO:0000256" key="2">
    <source>
        <dbReference type="ARBA" id="ARBA00022670"/>
    </source>
</evidence>
<gene>
    <name evidence="8" type="primary">LOC104588856</name>
</gene>
<dbReference type="CDD" id="cd02248">
    <property type="entry name" value="Peptidase_C1A"/>
    <property type="match status" value="1"/>
</dbReference>
<accession>A0A1U7ZBQ2</accession>
<dbReference type="InterPro" id="IPR000668">
    <property type="entry name" value="Peptidase_C1A_C"/>
</dbReference>
<dbReference type="Proteomes" id="UP000189703">
    <property type="component" value="Unplaced"/>
</dbReference>
<dbReference type="Pfam" id="PF00112">
    <property type="entry name" value="Peptidase_C1"/>
    <property type="match status" value="1"/>
</dbReference>
<keyword evidence="5" id="KW-0788">Thiol protease</keyword>
<dbReference type="InterPro" id="IPR013128">
    <property type="entry name" value="Peptidase_C1A"/>
</dbReference>
<proteinExistence type="inferred from homology"/>